<proteinExistence type="predicted"/>
<protein>
    <recommendedName>
        <fullName evidence="7">Tetratricopeptide repeat protein</fullName>
    </recommendedName>
</protein>
<feature type="repeat" description="TPR" evidence="3">
    <location>
        <begin position="380"/>
        <end position="413"/>
    </location>
</feature>
<dbReference type="InterPro" id="IPR019734">
    <property type="entry name" value="TPR_rpt"/>
</dbReference>
<feature type="repeat" description="TPR" evidence="3">
    <location>
        <begin position="414"/>
        <end position="447"/>
    </location>
</feature>
<feature type="repeat" description="TPR" evidence="3">
    <location>
        <begin position="324"/>
        <end position="357"/>
    </location>
</feature>
<comment type="caution">
    <text evidence="5">The sequence shown here is derived from an EMBL/GenBank/DDBJ whole genome shotgun (WGS) entry which is preliminary data.</text>
</comment>
<evidence type="ECO:0000256" key="3">
    <source>
        <dbReference type="PROSITE-ProRule" id="PRU00339"/>
    </source>
</evidence>
<evidence type="ECO:0000256" key="4">
    <source>
        <dbReference type="SAM" id="Coils"/>
    </source>
</evidence>
<dbReference type="PROSITE" id="PS50293">
    <property type="entry name" value="TPR_REGION"/>
    <property type="match status" value="3"/>
</dbReference>
<dbReference type="OMA" id="DIMHEGE"/>
<evidence type="ECO:0000256" key="2">
    <source>
        <dbReference type="ARBA" id="ARBA00022803"/>
    </source>
</evidence>
<dbReference type="InterPro" id="IPR051685">
    <property type="entry name" value="Ycf3/AcsC/BcsC/TPR_MFPF"/>
</dbReference>
<accession>A0A8S1KVI4</accession>
<keyword evidence="2 3" id="KW-0802">TPR repeat</keyword>
<evidence type="ECO:0000313" key="6">
    <source>
        <dbReference type="Proteomes" id="UP000688137"/>
    </source>
</evidence>
<keyword evidence="4" id="KW-0175">Coiled coil</keyword>
<dbReference type="EMBL" id="CAJJDM010000020">
    <property type="protein sequence ID" value="CAD8055024.1"/>
    <property type="molecule type" value="Genomic_DNA"/>
</dbReference>
<dbReference type="Pfam" id="PF13431">
    <property type="entry name" value="TPR_17"/>
    <property type="match status" value="1"/>
</dbReference>
<keyword evidence="6" id="KW-1185">Reference proteome</keyword>
<dbReference type="PANTHER" id="PTHR44943:SF4">
    <property type="entry name" value="TPR REPEAT-CONTAINING PROTEIN MJ0798"/>
    <property type="match status" value="1"/>
</dbReference>
<dbReference type="Proteomes" id="UP000688137">
    <property type="component" value="Unassembled WGS sequence"/>
</dbReference>
<feature type="coiled-coil region" evidence="4">
    <location>
        <begin position="496"/>
        <end position="526"/>
    </location>
</feature>
<evidence type="ECO:0008006" key="7">
    <source>
        <dbReference type="Google" id="ProtNLM"/>
    </source>
</evidence>
<dbReference type="PROSITE" id="PS50005">
    <property type="entry name" value="TPR"/>
    <property type="match status" value="4"/>
</dbReference>
<organism evidence="5 6">
    <name type="scientific">Paramecium primaurelia</name>
    <dbReference type="NCBI Taxonomy" id="5886"/>
    <lineage>
        <taxon>Eukaryota</taxon>
        <taxon>Sar</taxon>
        <taxon>Alveolata</taxon>
        <taxon>Ciliophora</taxon>
        <taxon>Intramacronucleata</taxon>
        <taxon>Oligohymenophorea</taxon>
        <taxon>Peniculida</taxon>
        <taxon>Parameciidae</taxon>
        <taxon>Paramecium</taxon>
    </lineage>
</organism>
<keyword evidence="1" id="KW-0677">Repeat</keyword>
<evidence type="ECO:0000313" key="5">
    <source>
        <dbReference type="EMBL" id="CAD8055024.1"/>
    </source>
</evidence>
<reference evidence="5" key="1">
    <citation type="submission" date="2021-01" db="EMBL/GenBank/DDBJ databases">
        <authorList>
            <consortium name="Genoscope - CEA"/>
            <person name="William W."/>
        </authorList>
    </citation>
    <scope>NUCLEOTIDE SEQUENCE</scope>
</reference>
<dbReference type="SMART" id="SM00028">
    <property type="entry name" value="TPR"/>
    <property type="match status" value="6"/>
</dbReference>
<gene>
    <name evidence="5" type="ORF">PPRIM_AZ9-3.1.T0220368</name>
</gene>
<dbReference type="Pfam" id="PF13414">
    <property type="entry name" value="TPR_11"/>
    <property type="match status" value="2"/>
</dbReference>
<dbReference type="PANTHER" id="PTHR44943">
    <property type="entry name" value="CELLULOSE SYNTHASE OPERON PROTEIN C"/>
    <property type="match status" value="1"/>
</dbReference>
<sequence>MKQQNLFTCQDIAHEGEVIQGFCLNLGCQDSRSQFCLQCGFDPKKHTNCKKDLKGFGQIESFLTKFNQHILDLTIQLNKSYSSVKTKYEEFTKQLHNLKISLLNISEGLSQQDYKQIKDNLQIIKEWYQYSNNQEEIMKQNQIGTQLFSIKSMIQTLDLDNKQKQQIKGIYQNNDITLEQGIELLNQKKWQEAHEKINQYLKLLEKQQSLATFFQGISLIKMNQPGKGIINIKQAKKKINSNLYRDLLDYSDIELRLNPNNEYILIAKKKKYQLAIDECEKLLIEQSQYLHALYRKSLSLQNLNEHSQAIQCIDKALNYDSKYIVGYSTKGYSLDDLGKYNEAIAQYDKAIELDPNNANAYNNKAIVCYDKTIELNPNDLNAYNNKGRSLHNLQKYNEAIVQYDKAIKLDPNDANAYDNKGHSLLNLQKYNEAIVCYDKAIELQPNNAIAYNNKGQQFVYCNRSFITQFPKYNEAIVCFDKAIELDSNCAIAYDNKGSLLSDMKKYQQAIENYEQALLDCKQDQNKFKKLIIELRNKQ</sequence>
<feature type="repeat" description="TPR" evidence="3">
    <location>
        <begin position="490"/>
        <end position="523"/>
    </location>
</feature>
<name>A0A8S1KVI4_PARPR</name>
<evidence type="ECO:0000256" key="1">
    <source>
        <dbReference type="ARBA" id="ARBA00022737"/>
    </source>
</evidence>
<dbReference type="AlphaFoldDB" id="A0A8S1KVI4"/>
<dbReference type="Pfam" id="PF13181">
    <property type="entry name" value="TPR_8"/>
    <property type="match status" value="2"/>
</dbReference>